<reference evidence="1 2" key="1">
    <citation type="submission" date="2024-05" db="EMBL/GenBank/DDBJ databases">
        <title>De novo assembly of an allotetraploid wild potato.</title>
        <authorList>
            <person name="Hosaka A.J."/>
        </authorList>
    </citation>
    <scope>NUCLEOTIDE SEQUENCE [LARGE SCALE GENOMIC DNA]</scope>
    <source>
        <tissue evidence="1">Young leaves</tissue>
    </source>
</reference>
<name>A0ABD2VGR1_9SOLN</name>
<organism evidence="1 2">
    <name type="scientific">Solanum stoloniferum</name>
    <dbReference type="NCBI Taxonomy" id="62892"/>
    <lineage>
        <taxon>Eukaryota</taxon>
        <taxon>Viridiplantae</taxon>
        <taxon>Streptophyta</taxon>
        <taxon>Embryophyta</taxon>
        <taxon>Tracheophyta</taxon>
        <taxon>Spermatophyta</taxon>
        <taxon>Magnoliopsida</taxon>
        <taxon>eudicotyledons</taxon>
        <taxon>Gunneridae</taxon>
        <taxon>Pentapetalae</taxon>
        <taxon>asterids</taxon>
        <taxon>lamiids</taxon>
        <taxon>Solanales</taxon>
        <taxon>Solanaceae</taxon>
        <taxon>Solanoideae</taxon>
        <taxon>Solaneae</taxon>
        <taxon>Solanum</taxon>
    </lineage>
</organism>
<evidence type="ECO:0000313" key="2">
    <source>
        <dbReference type="Proteomes" id="UP001627284"/>
    </source>
</evidence>
<protein>
    <submittedName>
        <fullName evidence="1">Uncharacterized protein</fullName>
    </submittedName>
</protein>
<gene>
    <name evidence="1" type="ORF">AABB24_000374</name>
</gene>
<sequence length="107" mass="12702">MSLKYFFSSCLRIFYSKNFHQKKSPLPSEQQNEIYRREKWDSEIGRNGPKIRQTKAQFKIQKLKLFHREVFAPFRKRKGGKARALSCYTPWTAGILSLLAGSPFWNR</sequence>
<dbReference type="EMBL" id="JBJKTR010000001">
    <property type="protein sequence ID" value="KAL3379635.1"/>
    <property type="molecule type" value="Genomic_DNA"/>
</dbReference>
<proteinExistence type="predicted"/>
<accession>A0ABD2VGR1</accession>
<dbReference type="AlphaFoldDB" id="A0ABD2VGR1"/>
<dbReference type="Proteomes" id="UP001627284">
    <property type="component" value="Unassembled WGS sequence"/>
</dbReference>
<keyword evidence="2" id="KW-1185">Reference proteome</keyword>
<comment type="caution">
    <text evidence="1">The sequence shown here is derived from an EMBL/GenBank/DDBJ whole genome shotgun (WGS) entry which is preliminary data.</text>
</comment>
<evidence type="ECO:0000313" key="1">
    <source>
        <dbReference type="EMBL" id="KAL3379635.1"/>
    </source>
</evidence>